<dbReference type="EMBL" id="DVNH01000025">
    <property type="protein sequence ID" value="HIU51705.1"/>
    <property type="molecule type" value="Genomic_DNA"/>
</dbReference>
<protein>
    <submittedName>
        <fullName evidence="1">NAD(P)/FAD-dependent oxidoreductase</fullName>
    </submittedName>
</protein>
<reference evidence="1" key="1">
    <citation type="submission" date="2020-10" db="EMBL/GenBank/DDBJ databases">
        <authorList>
            <person name="Gilroy R."/>
        </authorList>
    </citation>
    <scope>NUCLEOTIDE SEQUENCE</scope>
    <source>
        <strain evidence="1">CHK195-15760</strain>
    </source>
</reference>
<evidence type="ECO:0000313" key="1">
    <source>
        <dbReference type="EMBL" id="HIU51705.1"/>
    </source>
</evidence>
<dbReference type="Gene3D" id="3.50.50.60">
    <property type="entry name" value="FAD/NAD(P)-binding domain"/>
    <property type="match status" value="1"/>
</dbReference>
<proteinExistence type="predicted"/>
<dbReference type="SUPFAM" id="SSF51905">
    <property type="entry name" value="FAD/NAD(P)-binding domain"/>
    <property type="match status" value="1"/>
</dbReference>
<name>A0A9D1M125_9FIRM</name>
<dbReference type="Proteomes" id="UP000824093">
    <property type="component" value="Unassembled WGS sequence"/>
</dbReference>
<accession>A0A9D1M125</accession>
<evidence type="ECO:0000313" key="2">
    <source>
        <dbReference type="Proteomes" id="UP000824093"/>
    </source>
</evidence>
<comment type="caution">
    <text evidence="1">The sequence shown here is derived from an EMBL/GenBank/DDBJ whole genome shotgun (WGS) entry which is preliminary data.</text>
</comment>
<reference evidence="1" key="2">
    <citation type="journal article" date="2021" name="PeerJ">
        <title>Extensive microbial diversity within the chicken gut microbiome revealed by metagenomics and culture.</title>
        <authorList>
            <person name="Gilroy R."/>
            <person name="Ravi A."/>
            <person name="Getino M."/>
            <person name="Pursley I."/>
            <person name="Horton D.L."/>
            <person name="Alikhan N.F."/>
            <person name="Baker D."/>
            <person name="Gharbi K."/>
            <person name="Hall N."/>
            <person name="Watson M."/>
            <person name="Adriaenssens E.M."/>
            <person name="Foster-Nyarko E."/>
            <person name="Jarju S."/>
            <person name="Secka A."/>
            <person name="Antonio M."/>
            <person name="Oren A."/>
            <person name="Chaudhuri R.R."/>
            <person name="La Ragione R."/>
            <person name="Hildebrand F."/>
            <person name="Pallen M.J."/>
        </authorList>
    </citation>
    <scope>NUCLEOTIDE SEQUENCE</scope>
    <source>
        <strain evidence="1">CHK195-15760</strain>
    </source>
</reference>
<dbReference type="Pfam" id="PF12831">
    <property type="entry name" value="FAD_oxidored"/>
    <property type="match status" value="1"/>
</dbReference>
<dbReference type="InterPro" id="IPR036188">
    <property type="entry name" value="FAD/NAD-bd_sf"/>
</dbReference>
<sequence length="45" mass="4810">MKVIVIGGGPAGILAAISAAKQGDEVLLLEKMNMLRKKIINYRKG</sequence>
<gene>
    <name evidence="1" type="ORF">IAB70_03675</name>
</gene>
<dbReference type="AlphaFoldDB" id="A0A9D1M125"/>
<organism evidence="1 2">
    <name type="scientific">Candidatus Merdicola faecigallinarum</name>
    <dbReference type="NCBI Taxonomy" id="2840862"/>
    <lineage>
        <taxon>Bacteria</taxon>
        <taxon>Bacillati</taxon>
        <taxon>Bacillota</taxon>
        <taxon>Clostridia</taxon>
        <taxon>Candidatus Merdicola</taxon>
    </lineage>
</organism>